<dbReference type="SUPFAM" id="SSF53850">
    <property type="entry name" value="Periplasmic binding protein-like II"/>
    <property type="match status" value="1"/>
</dbReference>
<gene>
    <name evidence="3" type="ORF">NDR89_01785</name>
</gene>
<evidence type="ECO:0000256" key="1">
    <source>
        <dbReference type="ARBA" id="ARBA00006987"/>
    </source>
</evidence>
<feature type="signal peptide" evidence="2">
    <location>
        <begin position="1"/>
        <end position="33"/>
    </location>
</feature>
<dbReference type="Gene3D" id="3.40.190.10">
    <property type="entry name" value="Periplasmic binding protein-like II"/>
    <property type="match status" value="1"/>
</dbReference>
<evidence type="ECO:0000256" key="2">
    <source>
        <dbReference type="SAM" id="SignalP"/>
    </source>
</evidence>
<dbReference type="PANTHER" id="PTHR42928:SF5">
    <property type="entry name" value="BLR1237 PROTEIN"/>
    <property type="match status" value="1"/>
</dbReference>
<dbReference type="CDD" id="cd07012">
    <property type="entry name" value="PBP2_Bug_TTT"/>
    <property type="match status" value="1"/>
</dbReference>
<dbReference type="PIRSF" id="PIRSF017082">
    <property type="entry name" value="YflP"/>
    <property type="match status" value="1"/>
</dbReference>
<proteinExistence type="inferred from homology"/>
<keyword evidence="4" id="KW-1185">Reference proteome</keyword>
<protein>
    <submittedName>
        <fullName evidence="3">Tripartite tricarboxylate transporter substrate binding protein</fullName>
    </submittedName>
</protein>
<dbReference type="Proteomes" id="UP001056648">
    <property type="component" value="Chromosome 1"/>
</dbReference>
<feature type="chain" id="PRO_5045228522" evidence="2">
    <location>
        <begin position="34"/>
        <end position="333"/>
    </location>
</feature>
<dbReference type="RefSeq" id="WP_198753637.1">
    <property type="nucleotide sequence ID" value="NZ_CP098735.1"/>
</dbReference>
<keyword evidence="2" id="KW-0732">Signal</keyword>
<accession>A0ABY4VSU0</accession>
<comment type="similarity">
    <text evidence="1">Belongs to the UPF0065 (bug) family.</text>
</comment>
<reference evidence="3" key="1">
    <citation type="submission" date="2022-06" db="EMBL/GenBank/DDBJ databases">
        <title>Complete genome sequence and characterization of Cupriavidus gilardii QJ1 isolated from contaminating cells.</title>
        <authorList>
            <person name="Qi J."/>
        </authorList>
    </citation>
    <scope>NUCLEOTIDE SEQUENCE</scope>
    <source>
        <strain evidence="3">QJ1</strain>
    </source>
</reference>
<evidence type="ECO:0000313" key="3">
    <source>
        <dbReference type="EMBL" id="USE77805.1"/>
    </source>
</evidence>
<dbReference type="InterPro" id="IPR042100">
    <property type="entry name" value="Bug_dom1"/>
</dbReference>
<sequence>MTAMPPKLPHKRFFLACTGLIAVLATTMAPATAQTYPERPIRLVVPFAAGGATDVLGRLLAVGLGEKLGQTVVVENKPGASTVIGATQVAKAAPDGYTLLLAASTTLTLNPAIRPSLAYDPIKSFTPLGLVADMSLVLVANPDTSLHSLKDLVTQAKADPDKFSYGSFGTGSSVHFGGEMLKSATGIRMVHVPFNGSAPNLTALAGGQVQVAVDTVVATLPLIKAGRIRPLAVLSPLRLPALPQVPTVAESGYPGFQMGTWFALIAPAGLPARVQQKLEKALADVVNAPATRARLVELALTPAYGNAAAVKARVEKELPEMRAVAARANIRAE</sequence>
<dbReference type="InterPro" id="IPR005064">
    <property type="entry name" value="BUG"/>
</dbReference>
<dbReference type="Gene3D" id="3.40.190.150">
    <property type="entry name" value="Bordetella uptake gene, domain 1"/>
    <property type="match status" value="1"/>
</dbReference>
<organism evidence="3 4">
    <name type="scientific">Cupriavidus gilardii</name>
    <dbReference type="NCBI Taxonomy" id="82541"/>
    <lineage>
        <taxon>Bacteria</taxon>
        <taxon>Pseudomonadati</taxon>
        <taxon>Pseudomonadota</taxon>
        <taxon>Betaproteobacteria</taxon>
        <taxon>Burkholderiales</taxon>
        <taxon>Burkholderiaceae</taxon>
        <taxon>Cupriavidus</taxon>
    </lineage>
</organism>
<evidence type="ECO:0000313" key="4">
    <source>
        <dbReference type="Proteomes" id="UP001056648"/>
    </source>
</evidence>
<dbReference type="PANTHER" id="PTHR42928">
    <property type="entry name" value="TRICARBOXYLATE-BINDING PROTEIN"/>
    <property type="match status" value="1"/>
</dbReference>
<name>A0ABY4VSU0_9BURK</name>
<dbReference type="Pfam" id="PF03401">
    <property type="entry name" value="TctC"/>
    <property type="match status" value="1"/>
</dbReference>
<dbReference type="EMBL" id="CP098735">
    <property type="protein sequence ID" value="USE77805.1"/>
    <property type="molecule type" value="Genomic_DNA"/>
</dbReference>